<sequence length="76" mass="8767">MTAIRNYKPRHEPGCRCVVCTIAEFVATMRSRSEIRQKRVHAILNNPFGTRPDSGYWTEERPAKPTDYRKASEGEV</sequence>
<gene>
    <name evidence="2" type="ORF">LCGC14_1140680</name>
</gene>
<feature type="region of interest" description="Disordered" evidence="1">
    <location>
        <begin position="50"/>
        <end position="76"/>
    </location>
</feature>
<evidence type="ECO:0000256" key="1">
    <source>
        <dbReference type="SAM" id="MobiDB-lite"/>
    </source>
</evidence>
<accession>A0A0F9PGI5</accession>
<reference evidence="2" key="1">
    <citation type="journal article" date="2015" name="Nature">
        <title>Complex archaea that bridge the gap between prokaryotes and eukaryotes.</title>
        <authorList>
            <person name="Spang A."/>
            <person name="Saw J.H."/>
            <person name="Jorgensen S.L."/>
            <person name="Zaremba-Niedzwiedzka K."/>
            <person name="Martijn J."/>
            <person name="Lind A.E."/>
            <person name="van Eijk R."/>
            <person name="Schleper C."/>
            <person name="Guy L."/>
            <person name="Ettema T.J."/>
        </authorList>
    </citation>
    <scope>NUCLEOTIDE SEQUENCE</scope>
</reference>
<dbReference type="AlphaFoldDB" id="A0A0F9PGI5"/>
<organism evidence="2">
    <name type="scientific">marine sediment metagenome</name>
    <dbReference type="NCBI Taxonomy" id="412755"/>
    <lineage>
        <taxon>unclassified sequences</taxon>
        <taxon>metagenomes</taxon>
        <taxon>ecological metagenomes</taxon>
    </lineage>
</organism>
<name>A0A0F9PGI5_9ZZZZ</name>
<evidence type="ECO:0000313" key="2">
    <source>
        <dbReference type="EMBL" id="KKN00151.1"/>
    </source>
</evidence>
<proteinExistence type="predicted"/>
<dbReference type="EMBL" id="LAZR01005409">
    <property type="protein sequence ID" value="KKN00151.1"/>
    <property type="molecule type" value="Genomic_DNA"/>
</dbReference>
<feature type="compositionally biased region" description="Basic and acidic residues" evidence="1">
    <location>
        <begin position="58"/>
        <end position="76"/>
    </location>
</feature>
<comment type="caution">
    <text evidence="2">The sequence shown here is derived from an EMBL/GenBank/DDBJ whole genome shotgun (WGS) entry which is preliminary data.</text>
</comment>
<protein>
    <submittedName>
        <fullName evidence="2">Uncharacterized protein</fullName>
    </submittedName>
</protein>